<reference evidence="1" key="1">
    <citation type="submission" date="2017-06" db="EMBL/GenBank/DDBJ databases">
        <title>Novel phages from South African skin metaviromes.</title>
        <authorList>
            <person name="van Zyl L.J."/>
            <person name="Abrahams Y."/>
            <person name="Stander E.A."/>
            <person name="Kirby B.M."/>
            <person name="Clavaud C."/>
            <person name="Farcet C."/>
            <person name="Breton L."/>
            <person name="Trindade M.I."/>
        </authorList>
    </citation>
    <scope>NUCLEOTIDE SEQUENCE</scope>
</reference>
<name>A0A2H4JAP4_9CAUD</name>
<organism evidence="1">
    <name type="scientific">uncultured Caudovirales phage</name>
    <dbReference type="NCBI Taxonomy" id="2100421"/>
    <lineage>
        <taxon>Viruses</taxon>
        <taxon>Duplodnaviria</taxon>
        <taxon>Heunggongvirae</taxon>
        <taxon>Uroviricota</taxon>
        <taxon>Caudoviricetes</taxon>
        <taxon>Peduoviridae</taxon>
        <taxon>Maltschvirus</taxon>
        <taxon>Maltschvirus maltsch</taxon>
    </lineage>
</organism>
<accession>A0A2H4JAP4</accession>
<gene>
    <name evidence="1" type="ORF">7F12_1</name>
</gene>
<protein>
    <submittedName>
        <fullName evidence="1">Uncharacterized protein</fullName>
    </submittedName>
</protein>
<evidence type="ECO:0000313" key="1">
    <source>
        <dbReference type="EMBL" id="ASN72325.1"/>
    </source>
</evidence>
<sequence length="92" mass="10446">MSDFKIITSELISKGIEFEIEDDTLIVGDCSVINYSDVYFLKLSGINTQQGMAVKHPIVIADFLSSYYYLLEDHNSITVKDINFKSEVRSND</sequence>
<dbReference type="EMBL" id="MF417950">
    <property type="protein sequence ID" value="ASN72325.1"/>
    <property type="molecule type" value="Genomic_DNA"/>
</dbReference>
<proteinExistence type="predicted"/>